<dbReference type="EMBL" id="JOKN01000021">
    <property type="protein sequence ID" value="KEQ56364.1"/>
    <property type="molecule type" value="Genomic_DNA"/>
</dbReference>
<keyword evidence="1" id="KW-0548">Nucleotidyltransferase</keyword>
<dbReference type="AlphaFoldDB" id="A0A081RME1"/>
<protein>
    <submittedName>
        <fullName evidence="1">Galactose-1-phosphate uridylyltransferase protein</fullName>
        <ecNumber evidence="1">2.7.7.12</ecNumber>
    </submittedName>
</protein>
<sequence>MDFPIDSQKTLEVIERMKLAKIGEYKKWESIIKKIKNDVPLNQGELEYYTNLTRIYKDSAITSRSKIYHTKLSEHDEKPPCNECGENSAFYCNMNDQYFCTIHVVGHDENEI</sequence>
<accession>A0A081RME1</accession>
<keyword evidence="1" id="KW-0808">Transferase</keyword>
<reference evidence="1 2" key="1">
    <citation type="submission" date="2014-06" db="EMBL/GenBank/DDBJ databases">
        <authorList>
            <person name="Ngugi D.K."/>
            <person name="Blom J."/>
            <person name="Alam I."/>
            <person name="Rashid M."/>
            <person name="Ba Alawi W."/>
            <person name="Zhang G."/>
            <person name="Hikmawan T."/>
            <person name="Guan Y."/>
            <person name="Antunes A."/>
            <person name="Siam R."/>
            <person name="ElDorry H."/>
            <person name="Bajic V."/>
            <person name="Stingl U."/>
        </authorList>
    </citation>
    <scope>NUCLEOTIDE SEQUENCE [LARGE SCALE GENOMIC DNA]</scope>
    <source>
        <strain evidence="1">SCGC AAA799-N04</strain>
    </source>
</reference>
<dbReference type="PATRIC" id="fig|1502293.3.peg.1125"/>
<dbReference type="Proteomes" id="UP000028059">
    <property type="component" value="Unassembled WGS sequence"/>
</dbReference>
<gene>
    <name evidence="1" type="ORF">AAA799N04_01215</name>
</gene>
<organism evidence="1 2">
    <name type="scientific">Marine Group I thaumarchaeote SCGC AAA799-N04</name>
    <dbReference type="NCBI Taxonomy" id="1502293"/>
    <lineage>
        <taxon>Archaea</taxon>
        <taxon>Nitrososphaerota</taxon>
        <taxon>Marine Group I</taxon>
    </lineage>
</organism>
<proteinExistence type="predicted"/>
<keyword evidence="2" id="KW-1185">Reference proteome</keyword>
<dbReference type="EC" id="2.7.7.12" evidence="1"/>
<comment type="caution">
    <text evidence="1">The sequence shown here is derived from an EMBL/GenBank/DDBJ whole genome shotgun (WGS) entry which is preliminary data.</text>
</comment>
<evidence type="ECO:0000313" key="1">
    <source>
        <dbReference type="EMBL" id="KEQ56364.1"/>
    </source>
</evidence>
<dbReference type="GO" id="GO:0008108">
    <property type="term" value="F:UDP-glucose:hexose-1-phosphate uridylyltransferase activity"/>
    <property type="evidence" value="ECO:0007669"/>
    <property type="project" value="UniProtKB-EC"/>
</dbReference>
<name>A0A081RME1_9ARCH</name>
<evidence type="ECO:0000313" key="2">
    <source>
        <dbReference type="Proteomes" id="UP000028059"/>
    </source>
</evidence>